<evidence type="ECO:0000256" key="11">
    <source>
        <dbReference type="PROSITE-ProRule" id="PRU00042"/>
    </source>
</evidence>
<feature type="binding site" evidence="12">
    <location>
        <position position="7"/>
    </location>
    <ligand>
        <name>Zn(2+)</name>
        <dbReference type="ChEBI" id="CHEBI:29105"/>
    </ligand>
</feature>
<dbReference type="InterPro" id="IPR013087">
    <property type="entry name" value="Znf_C2H2_type"/>
</dbReference>
<dbReference type="SUPFAM" id="SSF57716">
    <property type="entry name" value="Glucocorticoid receptor-like (DNA-binding domain)"/>
    <property type="match status" value="1"/>
</dbReference>
<organism evidence="16">
    <name type="scientific">Ceratitis capitata</name>
    <name type="common">Mediterranean fruit fly</name>
    <name type="synonym">Tephritis capitata</name>
    <dbReference type="NCBI Taxonomy" id="7213"/>
    <lineage>
        <taxon>Eukaryota</taxon>
        <taxon>Metazoa</taxon>
        <taxon>Ecdysozoa</taxon>
        <taxon>Arthropoda</taxon>
        <taxon>Hexapoda</taxon>
        <taxon>Insecta</taxon>
        <taxon>Pterygota</taxon>
        <taxon>Neoptera</taxon>
        <taxon>Endopterygota</taxon>
        <taxon>Diptera</taxon>
        <taxon>Brachycera</taxon>
        <taxon>Muscomorpha</taxon>
        <taxon>Tephritoidea</taxon>
        <taxon>Tephritidae</taxon>
        <taxon>Ceratitis</taxon>
        <taxon>Ceratitis</taxon>
    </lineage>
</organism>
<dbReference type="InterPro" id="IPR036236">
    <property type="entry name" value="Znf_C2H2_sf"/>
</dbReference>
<name>W8B0X2_CERCA</name>
<comment type="similarity">
    <text evidence="2">Belongs to the krueppel C2H2-type zinc-finger protein family.</text>
</comment>
<dbReference type="Pfam" id="PF00096">
    <property type="entry name" value="zf-C2H2"/>
    <property type="match status" value="7"/>
</dbReference>
<feature type="domain" description="C2H2-type" evidence="14">
    <location>
        <begin position="528"/>
        <end position="555"/>
    </location>
</feature>
<dbReference type="EMBL" id="GAMC01011835">
    <property type="protein sequence ID" value="JAB94720.1"/>
    <property type="molecule type" value="mRNA"/>
</dbReference>
<dbReference type="FunFam" id="3.30.160.60:FF:001370">
    <property type="entry name" value="Zinc finger protein"/>
    <property type="match status" value="1"/>
</dbReference>
<feature type="domain" description="C2H2-type" evidence="14">
    <location>
        <begin position="668"/>
        <end position="695"/>
    </location>
</feature>
<evidence type="ECO:0000256" key="5">
    <source>
        <dbReference type="ARBA" id="ARBA00022771"/>
    </source>
</evidence>
<reference evidence="16" key="2">
    <citation type="journal article" date="2014" name="BMC Genomics">
        <title>A genomic perspective to assessing quality of mass-reared SIT flies used in Mediterranean fruit fly (Ceratitis capitata) eradication in California.</title>
        <authorList>
            <person name="Calla B."/>
            <person name="Hall B."/>
            <person name="Hou S."/>
            <person name="Geib S.M."/>
        </authorList>
    </citation>
    <scope>NUCLEOTIDE SEQUENCE</scope>
</reference>
<sequence length="813" mass="93767">MDIEKICRTCLSLNGPLLSIYDGGGGSGCIADMLRDFTKTKPRRVDKLPEKVCLSCISEINRCYSFKLKCENSSRTLRQLVPDALPEETENRESNLKVEQAHKEIQTEKAILKQVTTVCTQTNENIEVERTHQYVQTQPICNLMEDKSTSPTVVGQNKMCRYEKTKSETNSNDHIEKSVSKKIQRRSNTRQTLALKRRRLEDNCFEQAEEDESQLIMEIHTEETQINDNEEAITLYSTLHTAEEEETNEDTTTYYQISRPQSENESENVVALSYNLSETHQTRENSDEFEEDGAYAHFVYAEENDEFNTGEENAQTTDYNFTIYKSGDTEEVAEKKSKGRSANLSDINKLPNAKRELKCSYCSMTFVNPTRLARHEMKLHKNEDAYNINKTENERKSIKHLEISDDDDDPNSRTKALKADITLKGTSITPQPIVQKTKPSELTYFCETCGAGFAMRRSLVHHRKQNLCNKVTYDCDKCQRVFISEEALKDHKISHLQEHECTECYKNFSTNDELSQHMVVEHKRNLRNQCHICKKVFTILSALKDHLRVHSGEKPFICSICSKGFSQKANLKQHEMRHNKEKKFKCDECSWGFVTKAELSSHRRTHTGEHPFRCDECQATFTISSSLLKHKRIHTGERPYACDLCPKRFTTSFTLKNHRRIHTGERPFKCRWCSKSFTQKQDCVIHHRTHTGERNHACFCGEKFTHLGTLRTHQKTHEINPDDGTLKPTSKGKRRRRICKREPESGDEAAFNITILNEDDDDDGNAEDDATVVTVAREDMERLVAGETIQSNEERNTVAVNEEKLMQMAIEEV</sequence>
<proteinExistence type="evidence at transcript level"/>
<evidence type="ECO:0000256" key="10">
    <source>
        <dbReference type="ARBA" id="ARBA00023242"/>
    </source>
</evidence>
<reference evidence="16" key="1">
    <citation type="submission" date="2013-07" db="EMBL/GenBank/DDBJ databases">
        <authorList>
            <person name="Geib S."/>
        </authorList>
    </citation>
    <scope>NUCLEOTIDE SEQUENCE</scope>
</reference>
<evidence type="ECO:0000313" key="16">
    <source>
        <dbReference type="EMBL" id="JAB94720.1"/>
    </source>
</evidence>
<dbReference type="FunFam" id="3.30.160.60:FF:002343">
    <property type="entry name" value="Zinc finger protein 33A"/>
    <property type="match status" value="1"/>
</dbReference>
<gene>
    <name evidence="16" type="primary">ZN432</name>
</gene>
<feature type="domain" description="C2H2-type" evidence="14">
    <location>
        <begin position="640"/>
        <end position="667"/>
    </location>
</feature>
<dbReference type="GO" id="GO:0005634">
    <property type="term" value="C:nucleus"/>
    <property type="evidence" value="ECO:0007669"/>
    <property type="project" value="UniProtKB-SubCell"/>
</dbReference>
<feature type="domain" description="ZAD" evidence="15">
    <location>
        <begin position="5"/>
        <end position="80"/>
    </location>
</feature>
<dbReference type="OrthoDB" id="9439903at2759"/>
<keyword evidence="8" id="KW-0238">DNA-binding</keyword>
<keyword evidence="9" id="KW-0804">Transcription</keyword>
<dbReference type="PANTHER" id="PTHR24408">
    <property type="entry name" value="ZINC FINGER PROTEIN"/>
    <property type="match status" value="1"/>
</dbReference>
<keyword evidence="3 12" id="KW-0479">Metal-binding</keyword>
<comment type="subcellular location">
    <subcellularLocation>
        <location evidence="1">Nucleus</location>
    </subcellularLocation>
</comment>
<evidence type="ECO:0000256" key="7">
    <source>
        <dbReference type="ARBA" id="ARBA00023015"/>
    </source>
</evidence>
<feature type="domain" description="C2H2-type" evidence="14">
    <location>
        <begin position="357"/>
        <end position="385"/>
    </location>
</feature>
<dbReference type="EMBL" id="GAMC01011839">
    <property type="protein sequence ID" value="JAB94716.1"/>
    <property type="molecule type" value="mRNA"/>
</dbReference>
<dbReference type="PROSITE" id="PS50157">
    <property type="entry name" value="ZINC_FINGER_C2H2_2"/>
    <property type="match status" value="10"/>
</dbReference>
<evidence type="ECO:0000256" key="2">
    <source>
        <dbReference type="ARBA" id="ARBA00006991"/>
    </source>
</evidence>
<feature type="binding site" evidence="12">
    <location>
        <position position="53"/>
    </location>
    <ligand>
        <name>Zn(2+)</name>
        <dbReference type="ChEBI" id="CHEBI:29105"/>
    </ligand>
</feature>
<feature type="domain" description="C2H2-type" evidence="14">
    <location>
        <begin position="584"/>
        <end position="611"/>
    </location>
</feature>
<dbReference type="FunFam" id="3.30.160.60:FF:002452">
    <property type="entry name" value="zinc finger protein 142 isoform X4"/>
    <property type="match status" value="1"/>
</dbReference>
<feature type="domain" description="C2H2-type" evidence="14">
    <location>
        <begin position="444"/>
        <end position="471"/>
    </location>
</feature>
<evidence type="ECO:0000256" key="8">
    <source>
        <dbReference type="ARBA" id="ARBA00023125"/>
    </source>
</evidence>
<dbReference type="Gene3D" id="3.30.160.60">
    <property type="entry name" value="Classic Zinc Finger"/>
    <property type="match status" value="8"/>
</dbReference>
<dbReference type="GO" id="GO:0003690">
    <property type="term" value="F:double-stranded DNA binding"/>
    <property type="evidence" value="ECO:0007669"/>
    <property type="project" value="UniProtKB-ARBA"/>
</dbReference>
<evidence type="ECO:0000256" key="6">
    <source>
        <dbReference type="ARBA" id="ARBA00022833"/>
    </source>
</evidence>
<feature type="domain" description="C2H2-type" evidence="14">
    <location>
        <begin position="499"/>
        <end position="522"/>
    </location>
</feature>
<dbReference type="GO" id="GO:0008270">
    <property type="term" value="F:zinc ion binding"/>
    <property type="evidence" value="ECO:0007669"/>
    <property type="project" value="UniProtKB-UniRule"/>
</dbReference>
<keyword evidence="10" id="KW-0539">Nucleus</keyword>
<evidence type="ECO:0000259" key="15">
    <source>
        <dbReference type="PROSITE" id="PS51915"/>
    </source>
</evidence>
<feature type="region of interest" description="Disordered" evidence="13">
    <location>
        <begin position="716"/>
        <end position="743"/>
    </location>
</feature>
<feature type="domain" description="C2H2-type" evidence="14">
    <location>
        <begin position="612"/>
        <end position="639"/>
    </location>
</feature>
<dbReference type="Gene3D" id="3.40.1800.20">
    <property type="match status" value="1"/>
</dbReference>
<feature type="region of interest" description="Disordered" evidence="13">
    <location>
        <begin position="166"/>
        <end position="190"/>
    </location>
</feature>
<accession>W8B0X2</accession>
<dbReference type="PROSITE" id="PS51915">
    <property type="entry name" value="ZAD"/>
    <property type="match status" value="1"/>
</dbReference>
<feature type="domain" description="C2H2-type" evidence="14">
    <location>
        <begin position="473"/>
        <end position="500"/>
    </location>
</feature>
<dbReference type="SMART" id="SM00355">
    <property type="entry name" value="ZnF_C2H2"/>
    <property type="match status" value="11"/>
</dbReference>
<evidence type="ECO:0000256" key="12">
    <source>
        <dbReference type="PROSITE-ProRule" id="PRU01263"/>
    </source>
</evidence>
<dbReference type="GO" id="GO:0000981">
    <property type="term" value="F:DNA-binding transcription factor activity, RNA polymerase II-specific"/>
    <property type="evidence" value="ECO:0007669"/>
    <property type="project" value="TreeGrafter"/>
</dbReference>
<feature type="binding site" evidence="12">
    <location>
        <position position="10"/>
    </location>
    <ligand>
        <name>Zn(2+)</name>
        <dbReference type="ChEBI" id="CHEBI:29105"/>
    </ligand>
</feature>
<dbReference type="InterPro" id="IPR012934">
    <property type="entry name" value="Znf_AD"/>
</dbReference>
<keyword evidence="4" id="KW-0677">Repeat</keyword>
<dbReference type="SMART" id="SM00868">
    <property type="entry name" value="zf-AD"/>
    <property type="match status" value="1"/>
</dbReference>
<feature type="compositionally biased region" description="Basic and acidic residues" evidence="13">
    <location>
        <begin position="166"/>
        <end position="179"/>
    </location>
</feature>
<dbReference type="SUPFAM" id="SSF57667">
    <property type="entry name" value="beta-beta-alpha zinc fingers"/>
    <property type="match status" value="6"/>
</dbReference>
<feature type="domain" description="C2H2-type" evidence="14">
    <location>
        <begin position="556"/>
        <end position="583"/>
    </location>
</feature>
<keyword evidence="7" id="KW-0805">Transcription regulation</keyword>
<dbReference type="FunFam" id="3.30.160.60:FF:000557">
    <property type="entry name" value="zinc finger and SCAN domain-containing protein 29"/>
    <property type="match status" value="1"/>
</dbReference>
<evidence type="ECO:0000256" key="1">
    <source>
        <dbReference type="ARBA" id="ARBA00004123"/>
    </source>
</evidence>
<keyword evidence="5 11" id="KW-0863">Zinc-finger</keyword>
<evidence type="ECO:0000256" key="13">
    <source>
        <dbReference type="SAM" id="MobiDB-lite"/>
    </source>
</evidence>
<evidence type="ECO:0000256" key="3">
    <source>
        <dbReference type="ARBA" id="ARBA00022723"/>
    </source>
</evidence>
<dbReference type="AlphaFoldDB" id="W8B0X2"/>
<dbReference type="Pfam" id="PF07776">
    <property type="entry name" value="zf-AD"/>
    <property type="match status" value="1"/>
</dbReference>
<feature type="binding site" evidence="12">
    <location>
        <position position="56"/>
    </location>
    <ligand>
        <name>Zn(2+)</name>
        <dbReference type="ChEBI" id="CHEBI:29105"/>
    </ligand>
</feature>
<keyword evidence="6 12" id="KW-0862">Zinc</keyword>
<evidence type="ECO:0000256" key="9">
    <source>
        <dbReference type="ARBA" id="ARBA00023163"/>
    </source>
</evidence>
<feature type="compositionally biased region" description="Basic residues" evidence="13">
    <location>
        <begin position="730"/>
        <end position="739"/>
    </location>
</feature>
<protein>
    <submittedName>
        <fullName evidence="16">Zinc finger protein 432</fullName>
    </submittedName>
</protein>
<dbReference type="PROSITE" id="PS00028">
    <property type="entry name" value="ZINC_FINGER_C2H2_1"/>
    <property type="match status" value="8"/>
</dbReference>
<evidence type="ECO:0000259" key="14">
    <source>
        <dbReference type="PROSITE" id="PS50157"/>
    </source>
</evidence>
<dbReference type="GO" id="GO:0043565">
    <property type="term" value="F:sequence-specific DNA binding"/>
    <property type="evidence" value="ECO:0007669"/>
    <property type="project" value="TreeGrafter"/>
</dbReference>
<evidence type="ECO:0000256" key="4">
    <source>
        <dbReference type="ARBA" id="ARBA00022737"/>
    </source>
</evidence>
<dbReference type="FunFam" id="3.30.160.60:FF:001289">
    <property type="entry name" value="Zinc finger protein 574"/>
    <property type="match status" value="1"/>
</dbReference>
<dbReference type="PANTHER" id="PTHR24408:SF58">
    <property type="entry name" value="TRANSCRIPTION FACTOR (TFIIIA), PUTATIVE (AFU_ORTHOLOGUE AFUA_1G05150)-RELATED"/>
    <property type="match status" value="1"/>
</dbReference>